<name>A0ABQ4WG16_9ASTR</name>
<dbReference type="EMBL" id="BQNB010008608">
    <property type="protein sequence ID" value="GJS51764.1"/>
    <property type="molecule type" value="Genomic_DNA"/>
</dbReference>
<dbReference type="Proteomes" id="UP001151760">
    <property type="component" value="Unassembled WGS sequence"/>
</dbReference>
<evidence type="ECO:0000313" key="2">
    <source>
        <dbReference type="EMBL" id="GJS51764.1"/>
    </source>
</evidence>
<feature type="compositionally biased region" description="Polar residues" evidence="1">
    <location>
        <begin position="108"/>
        <end position="121"/>
    </location>
</feature>
<evidence type="ECO:0000256" key="1">
    <source>
        <dbReference type="SAM" id="MobiDB-lite"/>
    </source>
</evidence>
<sequence length="275" mass="31189">PIYDEEPMTEVQLTAECNIFATRQQHTEQPEIINEENEHLNKENETVKKHYKDLNDSIKITRSKTIEQTTSLLANNPVLNAQIQEKCVFNANHDDCITKILKEVNSRAKIQSNKTRNSNKPVEQKSHTQKPVRKIFTGHRLSLNKTFVVYGKTYRSYLRWKPTGRIFKTVGLRWVPTGKILASCTSKDDSESTHGSNVDIPNIHKCKQTLDLSVGTSINVQKEQGFDLSAEFGNLFSHEYFNGENQVVLKSFAVTTADASDTRQQQLVSTSSTST</sequence>
<accession>A0ABQ4WG16</accession>
<feature type="non-terminal residue" evidence="2">
    <location>
        <position position="1"/>
    </location>
</feature>
<reference evidence="2" key="1">
    <citation type="journal article" date="2022" name="Int. J. Mol. Sci.">
        <title>Draft Genome of Tanacetum Coccineum: Genomic Comparison of Closely Related Tanacetum-Family Plants.</title>
        <authorList>
            <person name="Yamashiro T."/>
            <person name="Shiraishi A."/>
            <person name="Nakayama K."/>
            <person name="Satake H."/>
        </authorList>
    </citation>
    <scope>NUCLEOTIDE SEQUENCE</scope>
</reference>
<reference evidence="2" key="2">
    <citation type="submission" date="2022-01" db="EMBL/GenBank/DDBJ databases">
        <authorList>
            <person name="Yamashiro T."/>
            <person name="Shiraishi A."/>
            <person name="Satake H."/>
            <person name="Nakayama K."/>
        </authorList>
    </citation>
    <scope>NUCLEOTIDE SEQUENCE</scope>
</reference>
<keyword evidence="3" id="KW-1185">Reference proteome</keyword>
<evidence type="ECO:0000313" key="3">
    <source>
        <dbReference type="Proteomes" id="UP001151760"/>
    </source>
</evidence>
<proteinExistence type="predicted"/>
<organism evidence="2 3">
    <name type="scientific">Tanacetum coccineum</name>
    <dbReference type="NCBI Taxonomy" id="301880"/>
    <lineage>
        <taxon>Eukaryota</taxon>
        <taxon>Viridiplantae</taxon>
        <taxon>Streptophyta</taxon>
        <taxon>Embryophyta</taxon>
        <taxon>Tracheophyta</taxon>
        <taxon>Spermatophyta</taxon>
        <taxon>Magnoliopsida</taxon>
        <taxon>eudicotyledons</taxon>
        <taxon>Gunneridae</taxon>
        <taxon>Pentapetalae</taxon>
        <taxon>asterids</taxon>
        <taxon>campanulids</taxon>
        <taxon>Asterales</taxon>
        <taxon>Asteraceae</taxon>
        <taxon>Asteroideae</taxon>
        <taxon>Anthemideae</taxon>
        <taxon>Anthemidinae</taxon>
        <taxon>Tanacetum</taxon>
    </lineage>
</organism>
<gene>
    <name evidence="2" type="ORF">Tco_0625126</name>
</gene>
<comment type="caution">
    <text evidence="2">The sequence shown here is derived from an EMBL/GenBank/DDBJ whole genome shotgun (WGS) entry which is preliminary data.</text>
</comment>
<protein>
    <submittedName>
        <fullName evidence="2">Uncharacterized protein</fullName>
    </submittedName>
</protein>
<feature type="region of interest" description="Disordered" evidence="1">
    <location>
        <begin position="108"/>
        <end position="131"/>
    </location>
</feature>